<dbReference type="InterPro" id="IPR011992">
    <property type="entry name" value="EF-hand-dom_pair"/>
</dbReference>
<evidence type="ECO:0000256" key="1">
    <source>
        <dbReference type="ARBA" id="ARBA00022837"/>
    </source>
</evidence>
<accession>A0A183GX87</accession>
<name>A0A183GX87_HELPZ</name>
<evidence type="ECO:0000313" key="4">
    <source>
        <dbReference type="EMBL" id="VDP62590.1"/>
    </source>
</evidence>
<dbReference type="Gene3D" id="1.10.238.10">
    <property type="entry name" value="EF-hand"/>
    <property type="match status" value="1"/>
</dbReference>
<proteinExistence type="predicted"/>
<dbReference type="SUPFAM" id="SSF47473">
    <property type="entry name" value="EF-hand"/>
    <property type="match status" value="1"/>
</dbReference>
<dbReference type="AlphaFoldDB" id="A0A183GX87"/>
<keyword evidence="1" id="KW-0106">Calcium</keyword>
<gene>
    <name evidence="4" type="ORF">HPBE_LOCUS27306</name>
</gene>
<protein>
    <submittedName>
        <fullName evidence="6">EF-hand domain-containing protein</fullName>
    </submittedName>
</protein>
<evidence type="ECO:0000259" key="3">
    <source>
        <dbReference type="PROSITE" id="PS50222"/>
    </source>
</evidence>
<feature type="region of interest" description="Disordered" evidence="2">
    <location>
        <begin position="1"/>
        <end position="47"/>
    </location>
</feature>
<dbReference type="Proteomes" id="UP000050761">
    <property type="component" value="Unassembled WGS sequence"/>
</dbReference>
<feature type="compositionally biased region" description="Polar residues" evidence="2">
    <location>
        <begin position="22"/>
        <end position="41"/>
    </location>
</feature>
<accession>A0A3P8FA25</accession>
<dbReference type="SMART" id="SM00054">
    <property type="entry name" value="EFh"/>
    <property type="match status" value="1"/>
</dbReference>
<dbReference type="PROSITE" id="PS00018">
    <property type="entry name" value="EF_HAND_1"/>
    <property type="match status" value="1"/>
</dbReference>
<evidence type="ECO:0000256" key="2">
    <source>
        <dbReference type="SAM" id="MobiDB-lite"/>
    </source>
</evidence>
<feature type="domain" description="EF-hand" evidence="3">
    <location>
        <begin position="50"/>
        <end position="85"/>
    </location>
</feature>
<reference evidence="6" key="2">
    <citation type="submission" date="2019-09" db="UniProtKB">
        <authorList>
            <consortium name="WormBaseParasite"/>
        </authorList>
    </citation>
    <scope>IDENTIFICATION</scope>
</reference>
<keyword evidence="5" id="KW-1185">Reference proteome</keyword>
<dbReference type="OrthoDB" id="424753at2759"/>
<dbReference type="CDD" id="cd00051">
    <property type="entry name" value="EFh"/>
    <property type="match status" value="1"/>
</dbReference>
<organism evidence="5 6">
    <name type="scientific">Heligmosomoides polygyrus</name>
    <name type="common">Parasitic roundworm</name>
    <dbReference type="NCBI Taxonomy" id="6339"/>
    <lineage>
        <taxon>Eukaryota</taxon>
        <taxon>Metazoa</taxon>
        <taxon>Ecdysozoa</taxon>
        <taxon>Nematoda</taxon>
        <taxon>Chromadorea</taxon>
        <taxon>Rhabditida</taxon>
        <taxon>Rhabditina</taxon>
        <taxon>Rhabditomorpha</taxon>
        <taxon>Strongyloidea</taxon>
        <taxon>Heligmosomidae</taxon>
        <taxon>Heligmosomoides</taxon>
    </lineage>
</organism>
<dbReference type="GO" id="GO:0005509">
    <property type="term" value="F:calcium ion binding"/>
    <property type="evidence" value="ECO:0007669"/>
    <property type="project" value="InterPro"/>
</dbReference>
<reference evidence="4 5" key="1">
    <citation type="submission" date="2018-11" db="EMBL/GenBank/DDBJ databases">
        <authorList>
            <consortium name="Pathogen Informatics"/>
        </authorList>
    </citation>
    <scope>NUCLEOTIDE SEQUENCE [LARGE SCALE GENOMIC DNA]</scope>
</reference>
<dbReference type="InterPro" id="IPR002048">
    <property type="entry name" value="EF_hand_dom"/>
</dbReference>
<dbReference type="InterPro" id="IPR018247">
    <property type="entry name" value="EF_Hand_1_Ca_BS"/>
</dbReference>
<dbReference type="WBParaSite" id="HPBE_0002730701-mRNA-1">
    <property type="protein sequence ID" value="HPBE_0002730701-mRNA-1"/>
    <property type="gene ID" value="HPBE_0002730701"/>
</dbReference>
<dbReference type="EMBL" id="UZAH01042948">
    <property type="protein sequence ID" value="VDP62590.1"/>
    <property type="molecule type" value="Genomic_DNA"/>
</dbReference>
<evidence type="ECO:0000313" key="5">
    <source>
        <dbReference type="Proteomes" id="UP000050761"/>
    </source>
</evidence>
<evidence type="ECO:0000313" key="6">
    <source>
        <dbReference type="WBParaSite" id="HPBE_0002730701-mRNA-1"/>
    </source>
</evidence>
<dbReference type="PROSITE" id="PS50222">
    <property type="entry name" value="EF_HAND_2"/>
    <property type="match status" value="1"/>
</dbReference>
<sequence length="129" mass="14631">MRSSKVGVMRQQEKRDKPSTGRKLSTASKTTVHSVQSQPLDGTNPAYSRDELKEYRQLFNMFDTDGSGAIGNEELKQAMFSMGMNANEAEIDNVIREVLRLLSCCCYADLQKLIYRAIITHPDFACYLR</sequence>
<dbReference type="Pfam" id="PF13405">
    <property type="entry name" value="EF-hand_6"/>
    <property type="match status" value="1"/>
</dbReference>